<gene>
    <name evidence="7" type="ORF">EBB45_10375</name>
</gene>
<organism evidence="7 8">
    <name type="scientific">Lysinibacillus composti</name>
    <dbReference type="NCBI Taxonomy" id="720633"/>
    <lineage>
        <taxon>Bacteria</taxon>
        <taxon>Bacillati</taxon>
        <taxon>Bacillota</taxon>
        <taxon>Bacilli</taxon>
        <taxon>Bacillales</taxon>
        <taxon>Bacillaceae</taxon>
        <taxon>Lysinibacillus</taxon>
    </lineage>
</organism>
<dbReference type="PANTHER" id="PTHR35791">
    <property type="entry name" value="UPF0754 MEMBRANE PROTEIN YHEB"/>
    <property type="match status" value="1"/>
</dbReference>
<dbReference type="GO" id="GO:0012505">
    <property type="term" value="C:endomembrane system"/>
    <property type="evidence" value="ECO:0007669"/>
    <property type="project" value="UniProtKB-SubCell"/>
</dbReference>
<dbReference type="Proteomes" id="UP000274033">
    <property type="component" value="Unassembled WGS sequence"/>
</dbReference>
<dbReference type="EMBL" id="RRCT01000008">
    <property type="protein sequence ID" value="RQW74630.1"/>
    <property type="molecule type" value="Genomic_DNA"/>
</dbReference>
<evidence type="ECO:0000256" key="5">
    <source>
        <dbReference type="ARBA" id="ARBA00023136"/>
    </source>
</evidence>
<keyword evidence="8" id="KW-1185">Reference proteome</keyword>
<reference evidence="7 8" key="1">
    <citation type="journal article" date="2013" name="J. Microbiol.">
        <title>Lysinibacillus chungkukjangi sp. nov., isolated from Chungkukjang, Korean fermented soybean food.</title>
        <authorList>
            <person name="Kim S.J."/>
            <person name="Jang Y.H."/>
            <person name="Hamada M."/>
            <person name="Ahn J.H."/>
            <person name="Weon H.Y."/>
            <person name="Suzuki K."/>
            <person name="Whang K.S."/>
            <person name="Kwon S.W."/>
        </authorList>
    </citation>
    <scope>NUCLEOTIDE SEQUENCE [LARGE SCALE GENOMIC DNA]</scope>
    <source>
        <strain evidence="7 8">MCCC 1A12701</strain>
    </source>
</reference>
<feature type="transmembrane region" description="Helical" evidence="6">
    <location>
        <begin position="6"/>
        <end position="31"/>
    </location>
</feature>
<protein>
    <submittedName>
        <fullName evidence="7">DUF445 family protein</fullName>
    </submittedName>
</protein>
<dbReference type="InterPro" id="IPR007383">
    <property type="entry name" value="DUF445"/>
</dbReference>
<dbReference type="Pfam" id="PF04286">
    <property type="entry name" value="DUF445"/>
    <property type="match status" value="1"/>
</dbReference>
<dbReference type="RefSeq" id="WP_124764417.1">
    <property type="nucleotide sequence ID" value="NZ_JAFBDY010000007.1"/>
</dbReference>
<keyword evidence="5 6" id="KW-0472">Membrane</keyword>
<evidence type="ECO:0000256" key="4">
    <source>
        <dbReference type="ARBA" id="ARBA00022989"/>
    </source>
</evidence>
<evidence type="ECO:0000256" key="2">
    <source>
        <dbReference type="ARBA" id="ARBA00008053"/>
    </source>
</evidence>
<evidence type="ECO:0000256" key="3">
    <source>
        <dbReference type="ARBA" id="ARBA00022692"/>
    </source>
</evidence>
<evidence type="ECO:0000313" key="8">
    <source>
        <dbReference type="Proteomes" id="UP000274033"/>
    </source>
</evidence>
<dbReference type="OrthoDB" id="9787430at2"/>
<dbReference type="AlphaFoldDB" id="A0A3N9UEG3"/>
<comment type="subcellular location">
    <subcellularLocation>
        <location evidence="1">Endomembrane system</location>
    </subcellularLocation>
</comment>
<evidence type="ECO:0000256" key="1">
    <source>
        <dbReference type="ARBA" id="ARBA00004308"/>
    </source>
</evidence>
<comment type="similarity">
    <text evidence="2">Belongs to the UPF0754 family.</text>
</comment>
<feature type="transmembrane region" description="Helical" evidence="6">
    <location>
        <begin position="358"/>
        <end position="380"/>
    </location>
</feature>
<name>A0A3N9UEG3_9BACI</name>
<evidence type="ECO:0000256" key="6">
    <source>
        <dbReference type="SAM" id="Phobius"/>
    </source>
</evidence>
<accession>A0A3N9UEG3</accession>
<proteinExistence type="inferred from homology"/>
<keyword evidence="4 6" id="KW-1133">Transmembrane helix</keyword>
<comment type="caution">
    <text evidence="7">The sequence shown here is derived from an EMBL/GenBank/DDBJ whole genome shotgun (WGS) entry which is preliminary data.</text>
</comment>
<dbReference type="PANTHER" id="PTHR35791:SF1">
    <property type="entry name" value="UPF0754 MEMBRANE PROTEIN YHEB"/>
    <property type="match status" value="1"/>
</dbReference>
<keyword evidence="3 6" id="KW-0812">Transmembrane</keyword>
<evidence type="ECO:0000313" key="7">
    <source>
        <dbReference type="EMBL" id="RQW74630.1"/>
    </source>
</evidence>
<sequence length="381" mass="43359">MENAIITIIFMAVVGALIGGFTNFLAIKMLFRPYNAIKIKSWQLPFTPGLIPKRRGELAKQLGETVTKYLLTPEVFKKKLLSEDIRKNILNYSQQKIEEIIFTNDKTILDWVKLAGIHGIPEKVEEKVDLVIEKQFLQVKNTLSTKSIEQLLPEDIQQTINKKIPEIVTYILNKGEDYFVSEKGEATIRNMMDDFLSSKGSFGGMIQMFLGDSHSLVGKIQRELVKFLNSPGTKNLLVNIISQEWDKFKQQPAMNYLKDVQFEPILVNLQTYAKKELAITDRLDKSINYYLPEGNEWAKNELIPQIVDKGFVVAENKLEDVLNRLNLQEVVREQVDSFPLEKLEELVIGIASRELKMITILGAVLGGIIGIVQGLIVFMLN</sequence>